<protein>
    <submittedName>
        <fullName evidence="3">Uncharacterized protein</fullName>
    </submittedName>
</protein>
<dbReference type="EMBL" id="JAKJXP020000001">
    <property type="protein sequence ID" value="KAK7757961.1"/>
    <property type="molecule type" value="Genomic_DNA"/>
</dbReference>
<feature type="region of interest" description="Disordered" evidence="1">
    <location>
        <begin position="574"/>
        <end position="600"/>
    </location>
</feature>
<dbReference type="InterPro" id="IPR052577">
    <property type="entry name" value="VWA7"/>
</dbReference>
<dbReference type="Proteomes" id="UP001320420">
    <property type="component" value="Unassembled WGS sequence"/>
</dbReference>
<dbReference type="AlphaFoldDB" id="A0AAN9V1Q7"/>
<keyword evidence="2" id="KW-0732">Signal</keyword>
<feature type="region of interest" description="Disordered" evidence="1">
    <location>
        <begin position="433"/>
        <end position="466"/>
    </location>
</feature>
<dbReference type="InterPro" id="IPR010816">
    <property type="entry name" value="Het-C"/>
</dbReference>
<keyword evidence="4" id="KW-1185">Reference proteome</keyword>
<dbReference type="Pfam" id="PF07217">
    <property type="entry name" value="Het-C"/>
    <property type="match status" value="1"/>
</dbReference>
<evidence type="ECO:0000256" key="2">
    <source>
        <dbReference type="SAM" id="SignalP"/>
    </source>
</evidence>
<evidence type="ECO:0000256" key="1">
    <source>
        <dbReference type="SAM" id="MobiDB-lite"/>
    </source>
</evidence>
<feature type="signal peptide" evidence="2">
    <location>
        <begin position="1"/>
        <end position="23"/>
    </location>
</feature>
<evidence type="ECO:0000313" key="4">
    <source>
        <dbReference type="Proteomes" id="UP001320420"/>
    </source>
</evidence>
<feature type="chain" id="PRO_5043051605" evidence="2">
    <location>
        <begin position="24"/>
        <end position="667"/>
    </location>
</feature>
<gene>
    <name evidence="3" type="ORF">SLS62_000339</name>
</gene>
<accession>A0AAN9V1Q7</accession>
<comment type="caution">
    <text evidence="3">The sequence shown here is derived from an EMBL/GenBank/DDBJ whole genome shotgun (WGS) entry which is preliminary data.</text>
</comment>
<sequence length="667" mass="75033">MSQASLLLVLLIICILFIGPASAFGAGEVPPNSDFNGFVWRHGDIIEVLRYLPSSFVTNHRFTKLQRKQIYFGNWLRDFSQVIDTTCLDNVPEPVLRAIVSVMGFLEFGFATDEFEVTTERLGCYTHVEHIDNPRGYQDNAKDIDTRLRGPVDPKELEIDLKTGMKNYIANSSHGWATSADYVRDQLRSCIELGRKGRQKNQSSACKESFIRLGAALHTLEDFAAHSNFTELCLHELGEHDVFAFVGDACRIKVPHGKARKVPPIVTGTFGMLDIFHSLLGEADDMAVLQSKGSLGELEDKLNFGGMAFEQLFEMVKTAIETVSKASTEGNNPLSQQLESVRLIFLKAKELTEDVPGDSIDAQSVWQTIEPMFYFHDRVSKWLQEGEEDSEEQRPGGSGNKLGDYLNQLVYKYLAVMVESSVKELRNALKAAKDRVDEEAAKSQSAEIYEEGEASDPSHSDLSKDHFSNVLNRPAGLVATVITNWVTQQVVDCWDDPRRNAEKTINEILKIMHHPAFPKKKTNIQRYMFDTVKRWWEENSAEGRDSFRNKLTKDSVRSRNHENQFLTLKDFEGKQRGPAKFPGSRPEVRQPPNKRAAPISGMINDTITDINWFFGTLKKGMSDPRGAAGDVVTGIGHVTINTIHVVYRVATWAPRKVVTLGSKLWPF</sequence>
<proteinExistence type="predicted"/>
<evidence type="ECO:0000313" key="3">
    <source>
        <dbReference type="EMBL" id="KAK7757961.1"/>
    </source>
</evidence>
<feature type="compositionally biased region" description="Basic and acidic residues" evidence="1">
    <location>
        <begin position="456"/>
        <end position="466"/>
    </location>
</feature>
<dbReference type="PANTHER" id="PTHR14905">
    <property type="entry name" value="NG37"/>
    <property type="match status" value="1"/>
</dbReference>
<name>A0AAN9V1Q7_9PEZI</name>
<dbReference type="PANTHER" id="PTHR14905:SF7">
    <property type="entry name" value="VON WILLEBRAND FACTOR A DOMAIN-CONTAINING PROTEIN 7"/>
    <property type="match status" value="1"/>
</dbReference>
<reference evidence="3 4" key="1">
    <citation type="submission" date="2024-02" db="EMBL/GenBank/DDBJ databases">
        <title>De novo assembly and annotation of 12 fungi associated with fruit tree decline syndrome in Ontario, Canada.</title>
        <authorList>
            <person name="Sulman M."/>
            <person name="Ellouze W."/>
            <person name="Ilyukhin E."/>
        </authorList>
    </citation>
    <scope>NUCLEOTIDE SEQUENCE [LARGE SCALE GENOMIC DNA]</scope>
    <source>
        <strain evidence="3 4">M11/M66-122</strain>
    </source>
</reference>
<organism evidence="3 4">
    <name type="scientific">Diatrype stigma</name>
    <dbReference type="NCBI Taxonomy" id="117547"/>
    <lineage>
        <taxon>Eukaryota</taxon>
        <taxon>Fungi</taxon>
        <taxon>Dikarya</taxon>
        <taxon>Ascomycota</taxon>
        <taxon>Pezizomycotina</taxon>
        <taxon>Sordariomycetes</taxon>
        <taxon>Xylariomycetidae</taxon>
        <taxon>Xylariales</taxon>
        <taxon>Diatrypaceae</taxon>
        <taxon>Diatrype</taxon>
    </lineage>
</organism>